<accession>A0A1Y1QW74</accession>
<dbReference type="AlphaFoldDB" id="A0A1Y1QW74"/>
<sequence>MTPEERKRYRERANRAKRELLKEKQQYGYINDGSGKRYLVPVYYILASDNDKALAFYTWFEEEFSDDIGEPVFDLYWVLAEYRAGNTAQARYRLQIAMLNNLYLLPFLFNKPIDPLDIWHWSNQAANSYLREVQEYLHEPTPAERQWIEAEYNSQPIERLRQEYIATYHQLKHERDVPKRKAIIAKWREFSASFLQKPAQ</sequence>
<name>A0A1Y1QW74_9GAMM</name>
<dbReference type="Proteomes" id="UP000192491">
    <property type="component" value="Unassembled WGS sequence"/>
</dbReference>
<reference evidence="1 2" key="1">
    <citation type="submission" date="2017-01" db="EMBL/GenBank/DDBJ databases">
        <title>Novel large sulfur bacteria in the metagenomes of groundwater-fed chemosynthetic microbial mats in the Lake Huron basin.</title>
        <authorList>
            <person name="Sharrar A.M."/>
            <person name="Flood B.E."/>
            <person name="Bailey J.V."/>
            <person name="Jones D.S."/>
            <person name="Biddanda B."/>
            <person name="Ruberg S.A."/>
            <person name="Marcus D.N."/>
            <person name="Dick G.J."/>
        </authorList>
    </citation>
    <scope>NUCLEOTIDE SEQUENCE [LARGE SCALE GENOMIC DNA]</scope>
    <source>
        <strain evidence="1">A8</strain>
    </source>
</reference>
<evidence type="ECO:0000313" key="1">
    <source>
        <dbReference type="EMBL" id="OQX15219.1"/>
    </source>
</evidence>
<proteinExistence type="predicted"/>
<evidence type="ECO:0000313" key="2">
    <source>
        <dbReference type="Proteomes" id="UP000192491"/>
    </source>
</evidence>
<organism evidence="1 2">
    <name type="scientific">Thiothrix lacustris</name>
    <dbReference type="NCBI Taxonomy" id="525917"/>
    <lineage>
        <taxon>Bacteria</taxon>
        <taxon>Pseudomonadati</taxon>
        <taxon>Pseudomonadota</taxon>
        <taxon>Gammaproteobacteria</taxon>
        <taxon>Thiotrichales</taxon>
        <taxon>Thiotrichaceae</taxon>
        <taxon>Thiothrix</taxon>
    </lineage>
</organism>
<protein>
    <submittedName>
        <fullName evidence="1">Uncharacterized protein</fullName>
    </submittedName>
</protein>
<dbReference type="EMBL" id="MTEJ01000017">
    <property type="protein sequence ID" value="OQX15219.1"/>
    <property type="molecule type" value="Genomic_DNA"/>
</dbReference>
<comment type="caution">
    <text evidence="1">The sequence shown here is derived from an EMBL/GenBank/DDBJ whole genome shotgun (WGS) entry which is preliminary data.</text>
</comment>
<gene>
    <name evidence="1" type="ORF">BWK73_07255</name>
</gene>